<dbReference type="Pfam" id="PF14659">
    <property type="entry name" value="Phage_int_SAM_3"/>
    <property type="match status" value="1"/>
</dbReference>
<dbReference type="Pfam" id="PF00589">
    <property type="entry name" value="Phage_integrase"/>
    <property type="match status" value="1"/>
</dbReference>
<dbReference type="InterPro" id="IPR010998">
    <property type="entry name" value="Integrase_recombinase_N"/>
</dbReference>
<dbReference type="GO" id="GO:0044826">
    <property type="term" value="P:viral genome integration into host DNA"/>
    <property type="evidence" value="ECO:0007669"/>
    <property type="project" value="UniProtKB-KW"/>
</dbReference>
<dbReference type="SUPFAM" id="SSF56349">
    <property type="entry name" value="DNA breaking-rejoining enzymes"/>
    <property type="match status" value="1"/>
</dbReference>
<feature type="domain" description="Tyr recombinase" evidence="7">
    <location>
        <begin position="175"/>
        <end position="318"/>
    </location>
</feature>
<dbReference type="InterPro" id="IPR050808">
    <property type="entry name" value="Phage_Integrase"/>
</dbReference>
<dbReference type="PANTHER" id="PTHR30629">
    <property type="entry name" value="PROPHAGE INTEGRASE"/>
    <property type="match status" value="1"/>
</dbReference>
<dbReference type="CDD" id="cd00397">
    <property type="entry name" value="DNA_BRE_C"/>
    <property type="match status" value="1"/>
</dbReference>
<dbReference type="EMBL" id="AJWZ01006597">
    <property type="protein sequence ID" value="EKC59328.1"/>
    <property type="molecule type" value="Genomic_DNA"/>
</dbReference>
<keyword evidence="4" id="KW-0233">DNA recombination</keyword>
<sequence>MRLPNGYGSVHKLSGKRRKPWRVRITLQRCLVDGKAKQIYGNLGYYATQKEALQALADYNENPYDLTVGRLTFKTLYEKWSEKHFPTVSESNVKGYKAAFKLCSDIENMVLTDIKLDHLQQIADKSGKNYPTLRKYKVLLGLMYDYAVIHEYLPPEKRELIKYIDIKSAGNPNAFNRKPFSKKQIKAIWDAKDSNEYVSVVLILIYTGLRIGELLDLKKEDIHLEERWFFVKESKTATGIREVPIAEKIVPLFEYWMKKNSDYLICSPSEKHFTYRNYYDSYWVPVMVQLNMGQLVPVEDKKKPTYKGHRPHDARHTC</sequence>
<dbReference type="GO" id="GO:0003677">
    <property type="term" value="F:DNA binding"/>
    <property type="evidence" value="ECO:0007669"/>
    <property type="project" value="UniProtKB-KW"/>
</dbReference>
<evidence type="ECO:0000256" key="1">
    <source>
        <dbReference type="ARBA" id="ARBA00008857"/>
    </source>
</evidence>
<dbReference type="AlphaFoldDB" id="K1SNZ3"/>
<proteinExistence type="inferred from homology"/>
<protein>
    <submittedName>
        <fullName evidence="8">Integrase family protein</fullName>
    </submittedName>
</protein>
<keyword evidence="5" id="KW-1179">Viral genome integration</keyword>
<keyword evidence="2" id="KW-0229">DNA integration</keyword>
<gene>
    <name evidence="8" type="ORF">OBE_09553</name>
</gene>
<evidence type="ECO:0000256" key="5">
    <source>
        <dbReference type="ARBA" id="ARBA00023195"/>
    </source>
</evidence>
<dbReference type="Gene3D" id="1.10.150.130">
    <property type="match status" value="1"/>
</dbReference>
<feature type="non-terminal residue" evidence="8">
    <location>
        <position position="318"/>
    </location>
</feature>
<keyword evidence="3" id="KW-0238">DNA-binding</keyword>
<dbReference type="InterPro" id="IPR004107">
    <property type="entry name" value="Integrase_SAM-like_N"/>
</dbReference>
<reference evidence="8" key="1">
    <citation type="journal article" date="2013" name="Environ. Microbiol.">
        <title>Microbiota from the distal guts of lean and obese adolescents exhibit partial functional redundancy besides clear differences in community structure.</title>
        <authorList>
            <person name="Ferrer M."/>
            <person name="Ruiz A."/>
            <person name="Lanza F."/>
            <person name="Haange S.B."/>
            <person name="Oberbach A."/>
            <person name="Till H."/>
            <person name="Bargiela R."/>
            <person name="Campoy C."/>
            <person name="Segura M.T."/>
            <person name="Richter M."/>
            <person name="von Bergen M."/>
            <person name="Seifert J."/>
            <person name="Suarez A."/>
        </authorList>
    </citation>
    <scope>NUCLEOTIDE SEQUENCE</scope>
</reference>
<evidence type="ECO:0000256" key="2">
    <source>
        <dbReference type="ARBA" id="ARBA00022908"/>
    </source>
</evidence>
<keyword evidence="6" id="KW-1160">Virus entry into host cell</keyword>
<dbReference type="InterPro" id="IPR013762">
    <property type="entry name" value="Integrase-like_cat_sf"/>
</dbReference>
<dbReference type="PROSITE" id="PS51898">
    <property type="entry name" value="TYR_RECOMBINASE"/>
    <property type="match status" value="1"/>
</dbReference>
<dbReference type="InterPro" id="IPR002104">
    <property type="entry name" value="Integrase_catalytic"/>
</dbReference>
<organism evidence="8">
    <name type="scientific">human gut metagenome</name>
    <dbReference type="NCBI Taxonomy" id="408170"/>
    <lineage>
        <taxon>unclassified sequences</taxon>
        <taxon>metagenomes</taxon>
        <taxon>organismal metagenomes</taxon>
    </lineage>
</organism>
<comment type="caution">
    <text evidence="8">The sequence shown here is derived from an EMBL/GenBank/DDBJ whole genome shotgun (WGS) entry which is preliminary data.</text>
</comment>
<dbReference type="GO" id="GO:0006310">
    <property type="term" value="P:DNA recombination"/>
    <property type="evidence" value="ECO:0007669"/>
    <property type="project" value="UniProtKB-KW"/>
</dbReference>
<dbReference type="PANTHER" id="PTHR30629:SF2">
    <property type="entry name" value="PROPHAGE INTEGRASE INTS-RELATED"/>
    <property type="match status" value="1"/>
</dbReference>
<evidence type="ECO:0000256" key="3">
    <source>
        <dbReference type="ARBA" id="ARBA00023125"/>
    </source>
</evidence>
<evidence type="ECO:0000313" key="8">
    <source>
        <dbReference type="EMBL" id="EKC59328.1"/>
    </source>
</evidence>
<name>K1SNZ3_9ZZZZ</name>
<evidence type="ECO:0000256" key="6">
    <source>
        <dbReference type="ARBA" id="ARBA00023296"/>
    </source>
</evidence>
<dbReference type="GO" id="GO:0015074">
    <property type="term" value="P:DNA integration"/>
    <property type="evidence" value="ECO:0007669"/>
    <property type="project" value="UniProtKB-KW"/>
</dbReference>
<comment type="similarity">
    <text evidence="1">Belongs to the 'phage' integrase family.</text>
</comment>
<accession>K1SNZ3</accession>
<dbReference type="InterPro" id="IPR011010">
    <property type="entry name" value="DNA_brk_join_enz"/>
</dbReference>
<evidence type="ECO:0000256" key="4">
    <source>
        <dbReference type="ARBA" id="ARBA00023172"/>
    </source>
</evidence>
<dbReference type="GO" id="GO:0075713">
    <property type="term" value="P:establishment of integrated proviral latency"/>
    <property type="evidence" value="ECO:0007669"/>
    <property type="project" value="UniProtKB-KW"/>
</dbReference>
<dbReference type="GO" id="GO:0046718">
    <property type="term" value="P:symbiont entry into host cell"/>
    <property type="evidence" value="ECO:0007669"/>
    <property type="project" value="UniProtKB-KW"/>
</dbReference>
<evidence type="ECO:0000259" key="7">
    <source>
        <dbReference type="PROSITE" id="PS51898"/>
    </source>
</evidence>
<dbReference type="Gene3D" id="1.10.443.10">
    <property type="entry name" value="Intergrase catalytic core"/>
    <property type="match status" value="1"/>
</dbReference>